<evidence type="ECO:0000256" key="1">
    <source>
        <dbReference type="SAM" id="Phobius"/>
    </source>
</evidence>
<sequence>MSTTHRTPDAPGDTAPPWLMIPWPGAAIALAAVAAMVTTSIVAWPEMSAEIVTRAADGRHGESVSSRAVTAVALPLALLGLTALLSVVPRLDHELLHRTPLGQERDPERARRVLSWTLGGLSIVLLVLHVGLVSQHTGDDFPLEQAVAGAVGVLLVCLGAALPLAAPGGRFDGRVERFRAALGPAYRAAAFVLVLGGVATVGAAVVSAQAAMVTAVTAVLLTFLVVAGLALGRLRSRHGEN</sequence>
<keyword evidence="1" id="KW-0472">Membrane</keyword>
<feature type="transmembrane region" description="Helical" evidence="1">
    <location>
        <begin position="64"/>
        <end position="88"/>
    </location>
</feature>
<keyword evidence="1" id="KW-1133">Transmembrane helix</keyword>
<protein>
    <recommendedName>
        <fullName evidence="4">DUF1648 domain-containing protein</fullName>
    </recommendedName>
</protein>
<feature type="transmembrane region" description="Helical" evidence="1">
    <location>
        <begin position="113"/>
        <end position="134"/>
    </location>
</feature>
<reference evidence="2 3" key="1">
    <citation type="submission" date="2017-10" db="EMBL/GenBank/DDBJ databases">
        <title>Sequencing the genomes of 1000 actinobacteria strains.</title>
        <authorList>
            <person name="Klenk H.-P."/>
        </authorList>
    </citation>
    <scope>NUCLEOTIDE SEQUENCE [LARGE SCALE GENOMIC DNA]</scope>
    <source>
        <strain evidence="2 3">DSM 21863</strain>
    </source>
</reference>
<dbReference type="EMBL" id="PDJJ01000001">
    <property type="protein sequence ID" value="PFG44856.1"/>
    <property type="molecule type" value="Genomic_DNA"/>
</dbReference>
<feature type="transmembrane region" description="Helical" evidence="1">
    <location>
        <begin position="185"/>
        <end position="206"/>
    </location>
</feature>
<evidence type="ECO:0000313" key="2">
    <source>
        <dbReference type="EMBL" id="PFG44856.1"/>
    </source>
</evidence>
<keyword evidence="1" id="KW-0812">Transmembrane</keyword>
<dbReference type="RefSeq" id="WP_098465003.1">
    <property type="nucleotide sequence ID" value="NZ_PDJJ01000001.1"/>
</dbReference>
<name>A0A2A9F212_9MICO</name>
<accession>A0A2A9F212</accession>
<feature type="transmembrane region" description="Helical" evidence="1">
    <location>
        <begin position="212"/>
        <end position="232"/>
    </location>
</feature>
<feature type="transmembrane region" description="Helical" evidence="1">
    <location>
        <begin position="146"/>
        <end position="165"/>
    </location>
</feature>
<dbReference type="Proteomes" id="UP000224130">
    <property type="component" value="Unassembled WGS sequence"/>
</dbReference>
<dbReference type="AlphaFoldDB" id="A0A2A9F212"/>
<keyword evidence="3" id="KW-1185">Reference proteome</keyword>
<proteinExistence type="predicted"/>
<gene>
    <name evidence="2" type="ORF">ATJ88_3593</name>
</gene>
<organism evidence="2 3">
    <name type="scientific">Isoptericola jiangsuensis</name>
    <dbReference type="NCBI Taxonomy" id="548579"/>
    <lineage>
        <taxon>Bacteria</taxon>
        <taxon>Bacillati</taxon>
        <taxon>Actinomycetota</taxon>
        <taxon>Actinomycetes</taxon>
        <taxon>Micrococcales</taxon>
        <taxon>Promicromonosporaceae</taxon>
        <taxon>Isoptericola</taxon>
    </lineage>
</organism>
<feature type="transmembrane region" description="Helical" evidence="1">
    <location>
        <begin position="21"/>
        <end position="44"/>
    </location>
</feature>
<comment type="caution">
    <text evidence="2">The sequence shown here is derived from an EMBL/GenBank/DDBJ whole genome shotgun (WGS) entry which is preliminary data.</text>
</comment>
<evidence type="ECO:0008006" key="4">
    <source>
        <dbReference type="Google" id="ProtNLM"/>
    </source>
</evidence>
<evidence type="ECO:0000313" key="3">
    <source>
        <dbReference type="Proteomes" id="UP000224130"/>
    </source>
</evidence>
<dbReference type="OrthoDB" id="5147557at2"/>